<feature type="region of interest" description="Disordered" evidence="5">
    <location>
        <begin position="222"/>
        <end position="359"/>
    </location>
</feature>
<evidence type="ECO:0000256" key="1">
    <source>
        <dbReference type="ARBA" id="ARBA00004123"/>
    </source>
</evidence>
<keyword evidence="9" id="KW-1185">Reference proteome</keyword>
<dbReference type="AlphaFoldDB" id="A0A9W8LUK6"/>
<feature type="region of interest" description="Disordered" evidence="5">
    <location>
        <begin position="49"/>
        <end position="84"/>
    </location>
</feature>
<comment type="similarity">
    <text evidence="2">Belongs to the CENP-C/MIF2 family.</text>
</comment>
<dbReference type="PANTHER" id="PTHR16684:SF11">
    <property type="entry name" value="CENTROMERE PROTEIN C"/>
    <property type="match status" value="1"/>
</dbReference>
<feature type="region of interest" description="Disordered" evidence="5">
    <location>
        <begin position="454"/>
        <end position="476"/>
    </location>
</feature>
<feature type="compositionally biased region" description="Acidic residues" evidence="5">
    <location>
        <begin position="263"/>
        <end position="273"/>
    </location>
</feature>
<protein>
    <submittedName>
        <fullName evidence="8">Mitotic fidelity of chromosome transmission-protein</fullName>
    </submittedName>
</protein>
<feature type="compositionally biased region" description="Acidic residues" evidence="5">
    <location>
        <begin position="306"/>
        <end position="321"/>
    </location>
</feature>
<feature type="compositionally biased region" description="Basic residues" evidence="5">
    <location>
        <begin position="336"/>
        <end position="346"/>
    </location>
</feature>
<dbReference type="GO" id="GO:0019237">
    <property type="term" value="F:centromeric DNA binding"/>
    <property type="evidence" value="ECO:0007669"/>
    <property type="project" value="InterPro"/>
</dbReference>
<dbReference type="GO" id="GO:0000776">
    <property type="term" value="C:kinetochore"/>
    <property type="evidence" value="ECO:0007669"/>
    <property type="project" value="InterPro"/>
</dbReference>
<feature type="compositionally biased region" description="Polar residues" evidence="5">
    <location>
        <begin position="68"/>
        <end position="84"/>
    </location>
</feature>
<feature type="region of interest" description="Disordered" evidence="5">
    <location>
        <begin position="1"/>
        <end position="21"/>
    </location>
</feature>
<dbReference type="EMBL" id="JANBUO010000132">
    <property type="protein sequence ID" value="KAJ2807169.1"/>
    <property type="molecule type" value="Genomic_DNA"/>
</dbReference>
<dbReference type="GO" id="GO:0051455">
    <property type="term" value="P:spindle attachment to meiosis I kinetochore"/>
    <property type="evidence" value="ECO:0007669"/>
    <property type="project" value="TreeGrafter"/>
</dbReference>
<evidence type="ECO:0000256" key="2">
    <source>
        <dbReference type="ARBA" id="ARBA00010291"/>
    </source>
</evidence>
<keyword evidence="3" id="KW-0238">DNA-binding</keyword>
<feature type="domain" description="Mif2 N-terminal" evidence="7">
    <location>
        <begin position="19"/>
        <end position="183"/>
    </location>
</feature>
<feature type="domain" description="Mif2/CENP-C cupin" evidence="6">
    <location>
        <begin position="539"/>
        <end position="611"/>
    </location>
</feature>
<evidence type="ECO:0000259" key="6">
    <source>
        <dbReference type="Pfam" id="PF11699"/>
    </source>
</evidence>
<feature type="compositionally biased region" description="Polar residues" evidence="5">
    <location>
        <begin position="322"/>
        <end position="332"/>
    </location>
</feature>
<evidence type="ECO:0000313" key="9">
    <source>
        <dbReference type="Proteomes" id="UP001140094"/>
    </source>
</evidence>
<comment type="caution">
    <text evidence="8">The sequence shown here is derived from an EMBL/GenBank/DDBJ whole genome shotgun (WGS) entry which is preliminary data.</text>
</comment>
<dbReference type="InterPro" id="IPR025974">
    <property type="entry name" value="Mif2/CENP-C_cupin"/>
</dbReference>
<dbReference type="Pfam" id="PF15624">
    <property type="entry name" value="Mif2_N"/>
    <property type="match status" value="1"/>
</dbReference>
<dbReference type="PANTHER" id="PTHR16684">
    <property type="entry name" value="CENTROMERE PROTEIN C"/>
    <property type="match status" value="1"/>
</dbReference>
<keyword evidence="4" id="KW-0539">Nucleus</keyword>
<dbReference type="InterPro" id="IPR011051">
    <property type="entry name" value="RmlC_Cupin_sf"/>
</dbReference>
<sequence>MSARALKKAKSPATRNRFNDIGVTGRKTGVRVAGSVRVDEDGLENVDEFYKQTSPPDNALKPAKPKPSTRSLHTLLSPTPIRSTPNYDSLIGALEIPNVDHSHIEEDISGAAAAREDEATVTPAQARAMRAHIATKSSIEDLRDSSPTSKVSARSAARRTTIAPSQMAEIDKEWVRSPKRSRRVTMGFAAQRLKAELEEEAAAAAGAAAADAAVVEETTIEEFDHRTEDPGELTSATVIEGDDAPDDMHNASEDDAPARIIEDSIEEEEDEENDSRFDNADDAANTPEDAVDLNGHHAAASAAESSAEESDNPDSQNEDVSEQASLSKSPQSKPKGASKRANKKHKAEQPIRRSTRASVQPLAFWRNEHIEYEYEPGASNGIPVPKMKNIVRVRQTKEEKNNAKKRRVKRTTHLPSLRGIKPSELDLNDRNRFYYYDDENYGFPVKDDSSCSFGPKYVSPRKPSKSSKRSIEQFNDDDDIDVASEPLLVLDSDGETEQQREVVLSRQDIEWTNINKNDDEYRVGLGLYTEQPDGSINASSGTLSIAVGGKKPARNSADKTLFYLVTSGQVEVSVHSSTFRVGILGQFLVPKYNSYSITNVGTHPAQLYYVHLCTSAPSNDRGDKTEDSSDSE</sequence>
<evidence type="ECO:0000256" key="5">
    <source>
        <dbReference type="SAM" id="MobiDB-lite"/>
    </source>
</evidence>
<dbReference type="GO" id="GO:0005634">
    <property type="term" value="C:nucleus"/>
    <property type="evidence" value="ECO:0007669"/>
    <property type="project" value="UniProtKB-SubCell"/>
</dbReference>
<dbReference type="Gene3D" id="2.60.120.10">
    <property type="entry name" value="Jelly Rolls"/>
    <property type="match status" value="1"/>
</dbReference>
<accession>A0A9W8LUK6</accession>
<evidence type="ECO:0000313" key="8">
    <source>
        <dbReference type="EMBL" id="KAJ2807169.1"/>
    </source>
</evidence>
<feature type="compositionally biased region" description="Basic residues" evidence="5">
    <location>
        <begin position="1"/>
        <end position="10"/>
    </location>
</feature>
<name>A0A9W8LUK6_9FUNG</name>
<proteinExistence type="inferred from homology"/>
<dbReference type="InterPro" id="IPR028929">
    <property type="entry name" value="Mif2_N"/>
</dbReference>
<dbReference type="SUPFAM" id="SSF51182">
    <property type="entry name" value="RmlC-like cupins"/>
    <property type="match status" value="1"/>
</dbReference>
<comment type="subcellular location">
    <subcellularLocation>
        <location evidence="1">Nucleus</location>
    </subcellularLocation>
</comment>
<dbReference type="InterPro" id="IPR014710">
    <property type="entry name" value="RmlC-like_jellyroll"/>
</dbReference>
<gene>
    <name evidence="8" type="primary">MIF2</name>
    <name evidence="8" type="ORF">H4R20_001393</name>
</gene>
<dbReference type="GO" id="GO:0051382">
    <property type="term" value="P:kinetochore assembly"/>
    <property type="evidence" value="ECO:0007669"/>
    <property type="project" value="InterPro"/>
</dbReference>
<evidence type="ECO:0000256" key="4">
    <source>
        <dbReference type="ARBA" id="ARBA00023242"/>
    </source>
</evidence>
<organism evidence="8 9">
    <name type="scientific">Coemansia guatemalensis</name>
    <dbReference type="NCBI Taxonomy" id="2761395"/>
    <lineage>
        <taxon>Eukaryota</taxon>
        <taxon>Fungi</taxon>
        <taxon>Fungi incertae sedis</taxon>
        <taxon>Zoopagomycota</taxon>
        <taxon>Kickxellomycotina</taxon>
        <taxon>Kickxellomycetes</taxon>
        <taxon>Kickxellales</taxon>
        <taxon>Kickxellaceae</taxon>
        <taxon>Coemansia</taxon>
    </lineage>
</organism>
<dbReference type="Pfam" id="PF11699">
    <property type="entry name" value="CENP-C_C"/>
    <property type="match status" value="1"/>
</dbReference>
<evidence type="ECO:0000256" key="3">
    <source>
        <dbReference type="ARBA" id="ARBA00023125"/>
    </source>
</evidence>
<dbReference type="InterPro" id="IPR028386">
    <property type="entry name" value="CENP-C/Mif2/cnp3"/>
</dbReference>
<evidence type="ECO:0000259" key="7">
    <source>
        <dbReference type="Pfam" id="PF15624"/>
    </source>
</evidence>
<feature type="compositionally biased region" description="Basic and acidic residues" evidence="5">
    <location>
        <begin position="246"/>
        <end position="262"/>
    </location>
</feature>
<dbReference type="OrthoDB" id="1939643at2759"/>
<dbReference type="GO" id="GO:0051315">
    <property type="term" value="P:attachment of mitotic spindle microtubules to kinetochore"/>
    <property type="evidence" value="ECO:0007669"/>
    <property type="project" value="TreeGrafter"/>
</dbReference>
<dbReference type="Proteomes" id="UP001140094">
    <property type="component" value="Unassembled WGS sequence"/>
</dbReference>
<reference evidence="8" key="1">
    <citation type="submission" date="2022-07" db="EMBL/GenBank/DDBJ databases">
        <title>Phylogenomic reconstructions and comparative analyses of Kickxellomycotina fungi.</title>
        <authorList>
            <person name="Reynolds N.K."/>
            <person name="Stajich J.E."/>
            <person name="Barry K."/>
            <person name="Grigoriev I.V."/>
            <person name="Crous P."/>
            <person name="Smith M.E."/>
        </authorList>
    </citation>
    <scope>NUCLEOTIDE SEQUENCE</scope>
    <source>
        <strain evidence="8">NRRL 1565</strain>
    </source>
</reference>